<dbReference type="EMBL" id="CP003732">
    <property type="protein sequence ID" value="AFV10466.1"/>
    <property type="molecule type" value="Genomic_DNA"/>
</dbReference>
<reference evidence="1 2" key="1">
    <citation type="journal article" date="2012" name="BMC Genomics">
        <title>Genome-guided analysis of physiological and morphological traits of the fermentative acetate oxidizer Thermacetogenium phaeum.</title>
        <authorList>
            <person name="Oehler D."/>
            <person name="Poehlein A."/>
            <person name="Leimbach A."/>
            <person name="Muller N."/>
            <person name="Daniel R."/>
            <person name="Gottschalk G."/>
            <person name="Schink B."/>
        </authorList>
    </citation>
    <scope>NUCLEOTIDE SEQUENCE [LARGE SCALE GENOMIC DNA]</scope>
    <source>
        <strain evidence="2">ATCC BAA-254 / DSM 26808 / PB</strain>
    </source>
</reference>
<dbReference type="SUPFAM" id="SSF46785">
    <property type="entry name" value="Winged helix' DNA-binding domain"/>
    <property type="match status" value="1"/>
</dbReference>
<dbReference type="HOGENOM" id="CLU_158392_0_0_9"/>
<proteinExistence type="predicted"/>
<dbReference type="InterPro" id="IPR036390">
    <property type="entry name" value="WH_DNA-bd_sf"/>
</dbReference>
<name>K4LC19_THEPS</name>
<sequence length="121" mass="13304">MRCEKCQADVPEDEIYGHAGMKLCEDCYIAALTRPQPCDPGAVSAARTARELQGQKGTDGLTPLQKKIYDYLKEKGKATREEIAGALGISPEELQNNFAVLRHCELARACKEGDAIYLTLM</sequence>
<gene>
    <name evidence="1" type="ordered locus">Tph_c02190</name>
</gene>
<dbReference type="KEGG" id="tpz:Tph_c02190"/>
<protein>
    <submittedName>
        <fullName evidence="1">Uncharacterized protein</fullName>
    </submittedName>
</protein>
<organism evidence="1 2">
    <name type="scientific">Thermacetogenium phaeum (strain ATCC BAA-254 / DSM 26808 / PB)</name>
    <dbReference type="NCBI Taxonomy" id="1089553"/>
    <lineage>
        <taxon>Bacteria</taxon>
        <taxon>Bacillati</taxon>
        <taxon>Bacillota</taxon>
        <taxon>Clostridia</taxon>
        <taxon>Thermoanaerobacterales</taxon>
        <taxon>Thermoanaerobacteraceae</taxon>
        <taxon>Thermacetogenium</taxon>
    </lineage>
</organism>
<dbReference type="STRING" id="1089553.Tph_c02190"/>
<dbReference type="eggNOG" id="COG2512">
    <property type="taxonomic scope" value="Bacteria"/>
</dbReference>
<evidence type="ECO:0000313" key="1">
    <source>
        <dbReference type="EMBL" id="AFV10466.1"/>
    </source>
</evidence>
<dbReference type="Gene3D" id="1.10.10.10">
    <property type="entry name" value="Winged helix-like DNA-binding domain superfamily/Winged helix DNA-binding domain"/>
    <property type="match status" value="1"/>
</dbReference>
<dbReference type="RefSeq" id="WP_015049385.1">
    <property type="nucleotide sequence ID" value="NC_018870.1"/>
</dbReference>
<dbReference type="OrthoDB" id="5516583at2"/>
<dbReference type="InterPro" id="IPR036388">
    <property type="entry name" value="WH-like_DNA-bd_sf"/>
</dbReference>
<dbReference type="AlphaFoldDB" id="K4LC19"/>
<accession>K4LC19</accession>
<dbReference type="Proteomes" id="UP000000467">
    <property type="component" value="Chromosome"/>
</dbReference>
<evidence type="ECO:0000313" key="2">
    <source>
        <dbReference type="Proteomes" id="UP000000467"/>
    </source>
</evidence>
<keyword evidence="2" id="KW-1185">Reference proteome</keyword>